<dbReference type="EMBL" id="WDCP01000007">
    <property type="protein sequence ID" value="KAB6340804.1"/>
    <property type="molecule type" value="Genomic_DNA"/>
</dbReference>
<dbReference type="RefSeq" id="WP_151926698.1">
    <property type="nucleotide sequence ID" value="NZ_JABFCE010000008.1"/>
</dbReference>
<dbReference type="AlphaFoldDB" id="A0A7J5QFD9"/>
<sequence>MRKYKYCKETLDVALEGLQSEDVAQRKKSTRFIKMASCSEIFGKMCDTLGVQAWFLSSKNYEKLIAILLNESEDKLIWEYLSILDMVCRRYVDHSCYAKDFAKQQICVTYKERTYEIAKQFSHHSSAIVRQMSASIMAYMGDGNAWDIFCNVMLKKRDLCTISHITGAIGRYCYYTNREIDDNFIGGIMTDSQQINLSNSLQSIYQHTSNKSIKGMCLTAI</sequence>
<accession>A0A7J5QFD9</accession>
<evidence type="ECO:0000313" key="2">
    <source>
        <dbReference type="Proteomes" id="UP000438288"/>
    </source>
</evidence>
<protein>
    <submittedName>
        <fullName evidence="1">Uncharacterized protein</fullName>
    </submittedName>
</protein>
<gene>
    <name evidence="1" type="ORF">GAZ43_05665</name>
</gene>
<organism evidence="1 2">
    <name type="scientific">Bacteroides xylanisolvens</name>
    <dbReference type="NCBI Taxonomy" id="371601"/>
    <lineage>
        <taxon>Bacteria</taxon>
        <taxon>Pseudomonadati</taxon>
        <taxon>Bacteroidota</taxon>
        <taxon>Bacteroidia</taxon>
        <taxon>Bacteroidales</taxon>
        <taxon>Bacteroidaceae</taxon>
        <taxon>Bacteroides</taxon>
    </lineage>
</organism>
<evidence type="ECO:0000313" key="1">
    <source>
        <dbReference type="EMBL" id="KAB6340804.1"/>
    </source>
</evidence>
<reference evidence="1 2" key="1">
    <citation type="journal article" date="2019" name="Nat. Med.">
        <title>A library of human gut bacterial isolates paired with longitudinal multiomics data enables mechanistic microbiome research.</title>
        <authorList>
            <person name="Poyet M."/>
            <person name="Groussin M."/>
            <person name="Gibbons S.M."/>
            <person name="Avila-Pacheco J."/>
            <person name="Jiang X."/>
            <person name="Kearney S.M."/>
            <person name="Perrotta A.R."/>
            <person name="Berdy B."/>
            <person name="Zhao S."/>
            <person name="Lieberman T.D."/>
            <person name="Swanson P.K."/>
            <person name="Smith M."/>
            <person name="Roesemann S."/>
            <person name="Alexander J.E."/>
            <person name="Rich S.A."/>
            <person name="Livny J."/>
            <person name="Vlamakis H."/>
            <person name="Clish C."/>
            <person name="Bullock K."/>
            <person name="Deik A."/>
            <person name="Scott J."/>
            <person name="Pierce K.A."/>
            <person name="Xavier R.J."/>
            <person name="Alm E.J."/>
        </authorList>
    </citation>
    <scope>NUCLEOTIDE SEQUENCE [LARGE SCALE GENOMIC DNA]</scope>
    <source>
        <strain evidence="1 2">BIOML-A16</strain>
    </source>
</reference>
<name>A0A7J5QFD9_9BACE</name>
<comment type="caution">
    <text evidence="1">The sequence shown here is derived from an EMBL/GenBank/DDBJ whole genome shotgun (WGS) entry which is preliminary data.</text>
</comment>
<dbReference type="Proteomes" id="UP000438288">
    <property type="component" value="Unassembled WGS sequence"/>
</dbReference>
<proteinExistence type="predicted"/>